<dbReference type="Pfam" id="PF15112">
    <property type="entry name" value="DUF4559"/>
    <property type="match status" value="1"/>
</dbReference>
<dbReference type="InParanoid" id="A0A669ETQ4"/>
<keyword evidence="4" id="KW-1185">Reference proteome</keyword>
<dbReference type="InterPro" id="IPR027897">
    <property type="entry name" value="DUF4559"/>
</dbReference>
<dbReference type="GeneTree" id="ENSGT00390000006290"/>
<dbReference type="AlphaFoldDB" id="A0A669ETQ4"/>
<evidence type="ECO:0000313" key="4">
    <source>
        <dbReference type="Proteomes" id="UP000005207"/>
    </source>
</evidence>
<dbReference type="PANTHER" id="PTHR35083:SF2">
    <property type="entry name" value="CHROMOSOME 17 CXORF38 HOMOLOG"/>
    <property type="match status" value="1"/>
</dbReference>
<organism evidence="3 4">
    <name type="scientific">Oreochromis niloticus</name>
    <name type="common">Nile tilapia</name>
    <name type="synonym">Tilapia nilotica</name>
    <dbReference type="NCBI Taxonomy" id="8128"/>
    <lineage>
        <taxon>Eukaryota</taxon>
        <taxon>Metazoa</taxon>
        <taxon>Chordata</taxon>
        <taxon>Craniata</taxon>
        <taxon>Vertebrata</taxon>
        <taxon>Euteleostomi</taxon>
        <taxon>Actinopterygii</taxon>
        <taxon>Neopterygii</taxon>
        <taxon>Teleostei</taxon>
        <taxon>Neoteleostei</taxon>
        <taxon>Acanthomorphata</taxon>
        <taxon>Ovalentaria</taxon>
        <taxon>Cichlomorphae</taxon>
        <taxon>Cichliformes</taxon>
        <taxon>Cichlidae</taxon>
        <taxon>African cichlids</taxon>
        <taxon>Pseudocrenilabrinae</taxon>
        <taxon>Oreochromini</taxon>
        <taxon>Oreochromis</taxon>
    </lineage>
</organism>
<name>A0A669ETQ4_ORENI</name>
<accession>A0A669ETQ4</accession>
<protein>
    <recommendedName>
        <fullName evidence="2">SH2 domain-containing protein</fullName>
    </recommendedName>
</protein>
<evidence type="ECO:0000313" key="3">
    <source>
        <dbReference type="Ensembl" id="ENSONIP00000074257.1"/>
    </source>
</evidence>
<proteinExistence type="predicted"/>
<reference evidence="4" key="1">
    <citation type="submission" date="2012-01" db="EMBL/GenBank/DDBJ databases">
        <title>The Genome Sequence of Oreochromis niloticus (Nile Tilapia).</title>
        <authorList>
            <consortium name="Broad Institute Genome Assembly Team"/>
            <consortium name="Broad Institute Sequencing Platform"/>
            <person name="Di Palma F."/>
            <person name="Johnson J."/>
            <person name="Lander E.S."/>
            <person name="Lindblad-Toh K."/>
        </authorList>
    </citation>
    <scope>NUCLEOTIDE SEQUENCE [LARGE SCALE GENOMIC DNA]</scope>
</reference>
<dbReference type="InterPro" id="IPR000980">
    <property type="entry name" value="SH2"/>
</dbReference>
<dbReference type="SMART" id="SM00252">
    <property type="entry name" value="SH2"/>
    <property type="match status" value="1"/>
</dbReference>
<dbReference type="InterPro" id="IPR036860">
    <property type="entry name" value="SH2_dom_sf"/>
</dbReference>
<reference evidence="3" key="3">
    <citation type="submission" date="2025-09" db="UniProtKB">
        <authorList>
            <consortium name="Ensembl"/>
        </authorList>
    </citation>
    <scope>IDENTIFICATION</scope>
</reference>
<evidence type="ECO:0000259" key="2">
    <source>
        <dbReference type="PROSITE" id="PS50001"/>
    </source>
</evidence>
<dbReference type="Gene3D" id="3.30.505.10">
    <property type="entry name" value="SH2 domain"/>
    <property type="match status" value="1"/>
</dbReference>
<sequence length="383" mass="43897">MVRAELAARLNDREYTNWLKAGRCLLILKDGLLPFTDRHMRAFHGDLLNQSAVLRSPCRDSCKPRGNKLSGCKVCSEWQKAILRHHRQPDATVNWDNCFPPYWRTDHWEVAKAFMPRGQAKVKGADKCDAPALLNLINYCTYFSSVDPKLVREVIRCRNELMHSSEYRVTDDWMQHYWTALNHFVNQFRHVPEMATVGNKIDEMLTLNLSIYVSGLDQMDSGGLDDGLEVDFVSHKESGADVGQWEAELLEEMLQELLHAADEDTDSQTQDTERLLERFGYDGSFLLRDSSTVRGAYCLCVRKAPFVHTYRLLRSADGWCLQQDSTVRPPTFRTLEALIEGYRRAAVVGIAPLTDPLDKTRVRNSLGEEFLYMEMNNSSSSVY</sequence>
<gene>
    <name evidence="3" type="primary">lg18hxorf38</name>
</gene>
<feature type="domain" description="SH2" evidence="2">
    <location>
        <begin position="245"/>
        <end position="357"/>
    </location>
</feature>
<dbReference type="PANTHER" id="PTHR35083">
    <property type="entry name" value="RGD1565685 PROTEIN"/>
    <property type="match status" value="1"/>
</dbReference>
<dbReference type="SUPFAM" id="SSF55550">
    <property type="entry name" value="SH2 domain"/>
    <property type="match status" value="1"/>
</dbReference>
<dbReference type="PROSITE" id="PS50001">
    <property type="entry name" value="SH2"/>
    <property type="match status" value="1"/>
</dbReference>
<keyword evidence="1" id="KW-0727">SH2 domain</keyword>
<dbReference type="Proteomes" id="UP000005207">
    <property type="component" value="Linkage group LG18"/>
</dbReference>
<dbReference type="Ensembl" id="ENSONIT00000090421.1">
    <property type="protein sequence ID" value="ENSONIP00000074257.1"/>
    <property type="gene ID" value="ENSONIG00000018708.2"/>
</dbReference>
<reference evidence="3" key="2">
    <citation type="submission" date="2025-08" db="UniProtKB">
        <authorList>
            <consortium name="Ensembl"/>
        </authorList>
    </citation>
    <scope>IDENTIFICATION</scope>
</reference>
<evidence type="ECO:0000256" key="1">
    <source>
        <dbReference type="PROSITE-ProRule" id="PRU00191"/>
    </source>
</evidence>